<gene>
    <name evidence="2" type="ORF">Shyd_74630</name>
</gene>
<evidence type="ECO:0000313" key="3">
    <source>
        <dbReference type="Proteomes" id="UP001052739"/>
    </source>
</evidence>
<protein>
    <recommendedName>
        <fullName evidence="4">Polyprenyl synthetase</fullName>
    </recommendedName>
</protein>
<dbReference type="Proteomes" id="UP001052739">
    <property type="component" value="Unassembled WGS sequence"/>
</dbReference>
<dbReference type="EMBL" id="BNDW01000102">
    <property type="protein sequence ID" value="GHI26092.1"/>
    <property type="molecule type" value="Genomic_DNA"/>
</dbReference>
<organism evidence="2 3">
    <name type="scientific">Streptomyces hydrogenans</name>
    <dbReference type="NCBI Taxonomy" id="1873719"/>
    <lineage>
        <taxon>Bacteria</taxon>
        <taxon>Bacillati</taxon>
        <taxon>Actinomycetota</taxon>
        <taxon>Actinomycetes</taxon>
        <taxon>Kitasatosporales</taxon>
        <taxon>Streptomycetaceae</taxon>
        <taxon>Streptomyces</taxon>
    </lineage>
</organism>
<proteinExistence type="predicted"/>
<feature type="region of interest" description="Disordered" evidence="1">
    <location>
        <begin position="88"/>
        <end position="117"/>
    </location>
</feature>
<keyword evidence="3" id="KW-1185">Reference proteome</keyword>
<reference evidence="2" key="1">
    <citation type="submission" date="2024-05" db="EMBL/GenBank/DDBJ databases">
        <title>Whole genome shotgun sequence of Streptomyces hydrogenans NBRC 13475.</title>
        <authorList>
            <person name="Komaki H."/>
            <person name="Tamura T."/>
        </authorList>
    </citation>
    <scope>NUCLEOTIDE SEQUENCE</scope>
    <source>
        <strain evidence="2">NBRC 13475</strain>
    </source>
</reference>
<comment type="caution">
    <text evidence="2">The sequence shown here is derived from an EMBL/GenBank/DDBJ whole genome shotgun (WGS) entry which is preliminary data.</text>
</comment>
<evidence type="ECO:0000313" key="2">
    <source>
        <dbReference type="EMBL" id="GHI26092.1"/>
    </source>
</evidence>
<name>A0ABQ3PM72_9ACTN</name>
<evidence type="ECO:0000256" key="1">
    <source>
        <dbReference type="SAM" id="MobiDB-lite"/>
    </source>
</evidence>
<accession>A0ABQ3PM72</accession>
<evidence type="ECO:0008006" key="4">
    <source>
        <dbReference type="Google" id="ProtNLM"/>
    </source>
</evidence>
<dbReference type="RefSeq" id="WP_226652679.1">
    <property type="nucleotide sequence ID" value="NZ_BNDW01000102.1"/>
</dbReference>
<sequence length="117" mass="11831">MTDRTSPGERPDEKALLLAAGLADLVVETIGTAAGSLRSLLGRSDSADLAQDAAADLRARGRLALDRLATDREGPGGPAHMEVLAREAAARRAAGGHTGETSPPSREPAAPTGAPGE</sequence>